<dbReference type="InParanoid" id="J0LEW2"/>
<dbReference type="EMBL" id="JH687890">
    <property type="protein sequence ID" value="EJD35459.1"/>
    <property type="molecule type" value="Genomic_DNA"/>
</dbReference>
<protein>
    <submittedName>
        <fullName evidence="2">Uncharacterized protein</fullName>
    </submittedName>
</protein>
<gene>
    <name evidence="2" type="ORF">AURDEDRAFT_130630</name>
</gene>
<feature type="compositionally biased region" description="Low complexity" evidence="1">
    <location>
        <begin position="191"/>
        <end position="200"/>
    </location>
</feature>
<dbReference type="AlphaFoldDB" id="J0LEW2"/>
<sequence>MPRIPLVRPNYRFLSSPLVGGKRKGKLGVKKAPKVRMSAMNGWMKRLVQTQSLPLLPPTHEKVISLPAYPTIDQLRYVEYLVDADGLEGIDTDSEPEDLGGRETDESGPTSATPSLDFRIPRSPNGGDTEQSSNGSNCSMAGHASEPDSRDDASDTTSKASDWGSPTFPRRDDTNIAFEPQSDADTEIESDTSSSDAGSSVYTLSPSPVREPYPLDSEIPTDNFLRDLSRAAPPSGQERNDFYRAGLLTRFPSLVETEVESDVGSDSD</sequence>
<evidence type="ECO:0000313" key="3">
    <source>
        <dbReference type="Proteomes" id="UP000006514"/>
    </source>
</evidence>
<proteinExistence type="predicted"/>
<dbReference type="KEGG" id="adl:AURDEDRAFT_130630"/>
<organism evidence="2 3">
    <name type="scientific">Auricularia subglabra (strain TFB-10046 / SS5)</name>
    <name type="common">White-rot fungus</name>
    <name type="synonym">Auricularia delicata (strain TFB10046)</name>
    <dbReference type="NCBI Taxonomy" id="717982"/>
    <lineage>
        <taxon>Eukaryota</taxon>
        <taxon>Fungi</taxon>
        <taxon>Dikarya</taxon>
        <taxon>Basidiomycota</taxon>
        <taxon>Agaricomycotina</taxon>
        <taxon>Agaricomycetes</taxon>
        <taxon>Auriculariales</taxon>
        <taxon>Auriculariaceae</taxon>
        <taxon>Auricularia</taxon>
    </lineage>
</organism>
<keyword evidence="3" id="KW-1185">Reference proteome</keyword>
<feature type="region of interest" description="Disordered" evidence="1">
    <location>
        <begin position="88"/>
        <end position="241"/>
    </location>
</feature>
<evidence type="ECO:0000256" key="1">
    <source>
        <dbReference type="SAM" id="MobiDB-lite"/>
    </source>
</evidence>
<accession>J0LEW2</accession>
<evidence type="ECO:0000313" key="2">
    <source>
        <dbReference type="EMBL" id="EJD35459.1"/>
    </source>
</evidence>
<reference evidence="3" key="1">
    <citation type="journal article" date="2012" name="Science">
        <title>The Paleozoic origin of enzymatic lignin decomposition reconstructed from 31 fungal genomes.</title>
        <authorList>
            <person name="Floudas D."/>
            <person name="Binder M."/>
            <person name="Riley R."/>
            <person name="Barry K."/>
            <person name="Blanchette R.A."/>
            <person name="Henrissat B."/>
            <person name="Martinez A.T."/>
            <person name="Otillar R."/>
            <person name="Spatafora J.W."/>
            <person name="Yadav J.S."/>
            <person name="Aerts A."/>
            <person name="Benoit I."/>
            <person name="Boyd A."/>
            <person name="Carlson A."/>
            <person name="Copeland A."/>
            <person name="Coutinho P.M."/>
            <person name="de Vries R.P."/>
            <person name="Ferreira P."/>
            <person name="Findley K."/>
            <person name="Foster B."/>
            <person name="Gaskell J."/>
            <person name="Glotzer D."/>
            <person name="Gorecki P."/>
            <person name="Heitman J."/>
            <person name="Hesse C."/>
            <person name="Hori C."/>
            <person name="Igarashi K."/>
            <person name="Jurgens J.A."/>
            <person name="Kallen N."/>
            <person name="Kersten P."/>
            <person name="Kohler A."/>
            <person name="Kuees U."/>
            <person name="Kumar T.K.A."/>
            <person name="Kuo A."/>
            <person name="LaButti K."/>
            <person name="Larrondo L.F."/>
            <person name="Lindquist E."/>
            <person name="Ling A."/>
            <person name="Lombard V."/>
            <person name="Lucas S."/>
            <person name="Lundell T."/>
            <person name="Martin R."/>
            <person name="McLaughlin D.J."/>
            <person name="Morgenstern I."/>
            <person name="Morin E."/>
            <person name="Murat C."/>
            <person name="Nagy L.G."/>
            <person name="Nolan M."/>
            <person name="Ohm R.A."/>
            <person name="Patyshakuliyeva A."/>
            <person name="Rokas A."/>
            <person name="Ruiz-Duenas F.J."/>
            <person name="Sabat G."/>
            <person name="Salamov A."/>
            <person name="Samejima M."/>
            <person name="Schmutz J."/>
            <person name="Slot J.C."/>
            <person name="St John F."/>
            <person name="Stenlid J."/>
            <person name="Sun H."/>
            <person name="Sun S."/>
            <person name="Syed K."/>
            <person name="Tsang A."/>
            <person name="Wiebenga A."/>
            <person name="Young D."/>
            <person name="Pisabarro A."/>
            <person name="Eastwood D.C."/>
            <person name="Martin F."/>
            <person name="Cullen D."/>
            <person name="Grigoriev I.V."/>
            <person name="Hibbett D.S."/>
        </authorList>
    </citation>
    <scope>NUCLEOTIDE SEQUENCE [LARGE SCALE GENOMIC DNA]</scope>
    <source>
        <strain evidence="3">TFB10046</strain>
    </source>
</reference>
<name>J0LEW2_AURST</name>
<dbReference type="Proteomes" id="UP000006514">
    <property type="component" value="Unassembled WGS sequence"/>
</dbReference>
<feature type="compositionally biased region" description="Polar residues" evidence="1">
    <location>
        <begin position="126"/>
        <end position="139"/>
    </location>
</feature>
<feature type="compositionally biased region" description="Acidic residues" evidence="1">
    <location>
        <begin position="88"/>
        <end position="98"/>
    </location>
</feature>